<evidence type="ECO:0000256" key="1">
    <source>
        <dbReference type="ARBA" id="ARBA00004561"/>
    </source>
</evidence>
<keyword evidence="10" id="KW-1185">Reference proteome</keyword>
<evidence type="ECO:0000256" key="2">
    <source>
        <dbReference type="ARBA" id="ARBA00008387"/>
    </source>
</evidence>
<evidence type="ECO:0000313" key="10">
    <source>
        <dbReference type="Proteomes" id="UP001236500"/>
    </source>
</evidence>
<dbReference type="InterPro" id="IPR008707">
    <property type="entry name" value="B-propeller_PilY1"/>
</dbReference>
<keyword evidence="6" id="KW-0281">Fimbrium</keyword>
<comment type="subcellular location">
    <subcellularLocation>
        <location evidence="1">Fimbrium</location>
    </subcellularLocation>
</comment>
<evidence type="ECO:0000313" key="9">
    <source>
        <dbReference type="EMBL" id="WGL18186.1"/>
    </source>
</evidence>
<proteinExistence type="inferred from homology"/>
<keyword evidence="4" id="KW-0479">Metal-binding</keyword>
<dbReference type="SUPFAM" id="SSF50998">
    <property type="entry name" value="Quinoprotein alcohol dehydrogenase-like"/>
    <property type="match status" value="1"/>
</dbReference>
<reference evidence="9 10" key="1">
    <citation type="submission" date="2023-02" db="EMBL/GenBank/DDBJ databases">
        <title>Description and genomic characterization of Microbulbifer bruguierae sp. nov., isolated from the sediment of mangrove plant Bruguiera sexangula.</title>
        <authorList>
            <person name="Long M."/>
        </authorList>
    </citation>
    <scope>NUCLEOTIDE SEQUENCE [LARGE SCALE GENOMIC DNA]</scope>
    <source>
        <strain evidence="9 10">H12</strain>
    </source>
</reference>
<organism evidence="9 10">
    <name type="scientific">Microbulbifer bruguierae</name>
    <dbReference type="NCBI Taxonomy" id="3029061"/>
    <lineage>
        <taxon>Bacteria</taxon>
        <taxon>Pseudomonadati</taxon>
        <taxon>Pseudomonadota</taxon>
        <taxon>Gammaproteobacteria</taxon>
        <taxon>Cellvibrionales</taxon>
        <taxon>Microbulbiferaceae</taxon>
        <taxon>Microbulbifer</taxon>
    </lineage>
</organism>
<evidence type="ECO:0000256" key="3">
    <source>
        <dbReference type="ARBA" id="ARBA00022558"/>
    </source>
</evidence>
<sequence>MKNFVQVLSAVLTFGIAQSVQSLEFSQSPLFLAQPVKPIVMLNMSNDHQLYFKAYDDYTDLDADKIADTTYMNSYDYYGYFDSGKCYDYESSRFVPKGLSINHYCDGVAGSWSGNFLNWATMTRMDAVRKILYGGYRSTDGDDEGITVLERAYLPHDAHSFAKYYNGEDISQLTPMDFGGGENTQESGITLCNTTPKDASESNFSQGNTDAPEIRVVQGNYSLWASNERWQCRWSENVGNNNGRNGNDSLVSGINAGSSSPSEDDGSTYVARVEVCKAGFLESNCRAYPDGNSKPAGLLQRYGEKGDILFGLMTGSYTKNKSGGVLRKNVGSLADEINVNSDGTFSNNQGIVRTIDKLRIYGYRYSGGENGSYLGAGGGDNCSWGWDSFDDNQCSNWGNPQSEIFLEALHYIAGKSALNPVAGDDKISGLTSVAAGDWETPVTSANHCAATSIIQFNASISSYDGDTTNALGMDVGAMTDRVGELEGLYGKQFFVGTHGDNDDQLCTAKTVTALSGVTGTCPDAPRLEGTYNIAGMAYYARKNDLQPLIQGTQTVTTYGVALAPAVPRVDIPVPGMEGKKITILPACRNHYVPNGPGQITDTNCAIVDFKIVSQSEDGTSGKLYVNWEDSEQGGDFDQDMWGVIDYSVSGSGNSAVVSVSTNVVAESTADEYKMGFGYIISGTVDDGFHAHSGINGFTGFGCDDCNVGDSASLRTYTAGTSLAQSLESPLYYAAKWGGYSDGDNGLPPDDATIAAAEPSTYFYAIDPAELEESLSNALESVAASAGSASSVATSSTRLGTDTVIYQALFNSTDWSGELKALELNEDGTIGDQMWEANNAKFIPLSDRNIFTYSNGDGALFNWESAEGQPGISEAQKLILAGDDEAEVGAARLTWIRGSAVAGMRDRAKLLGDIVNSSPVFAGRKKYNYHLLESDLGGDSYLTYYQTHKQNRKEVVYVGANDGMLHAFDAASGHELFAYIPSGVYESLRKMTSPDYGTGDNRHQYSVDGPLFVGDAYFGGENPAWKNILVGTLGAGGKGIYVLDVTDPESFDEGDVMFELTDADFPQLGNITGAPIIVPTGDGWKLIFGNGYNSEGSRASLVVVDLDNPSENSLILETNEAGQNGLAGPSLLPNGRGEVIAAYAGDLFGNLWKFDLSGENSENWSVALEATVEDEEGNEITVNAPLFTAIDRNGQVQPITSTPTLGINEQMDNAVMVYFGTGSYLSDTDNEAGTTINSFYALADQGEVISGRSDLMQKVISEEENGVRTVSNNYIQTWWGDKSGWYLDLIHGDNVTGERVISKPLLVYDRLLFPTMITSNDSCSFGGSGWQMELVAVGDRFIGHSIFGVDGQQVDYAIISYSQMVEAGRNSYLPSSNIKGEFQVDSGIIPPGAKGRISWRNF</sequence>
<evidence type="ECO:0000256" key="7">
    <source>
        <dbReference type="SAM" id="MobiDB-lite"/>
    </source>
</evidence>
<dbReference type="InterPro" id="IPR011047">
    <property type="entry name" value="Quinoprotein_ADH-like_sf"/>
</dbReference>
<dbReference type="InterPro" id="IPR015943">
    <property type="entry name" value="WD40/YVTN_repeat-like_dom_sf"/>
</dbReference>
<keyword evidence="3" id="KW-1029">Fimbrium biogenesis</keyword>
<protein>
    <submittedName>
        <fullName evidence="9">PilC/PilY family type IV pilus protein</fullName>
    </submittedName>
</protein>
<feature type="compositionally biased region" description="Polar residues" evidence="7">
    <location>
        <begin position="248"/>
        <end position="261"/>
    </location>
</feature>
<feature type="region of interest" description="Disordered" evidence="7">
    <location>
        <begin position="241"/>
        <end position="267"/>
    </location>
</feature>
<name>A0ABY8NGY8_9GAMM</name>
<evidence type="ECO:0000259" key="8">
    <source>
        <dbReference type="Pfam" id="PF05567"/>
    </source>
</evidence>
<gene>
    <name evidence="9" type="ORF">PVT68_07795</name>
</gene>
<dbReference type="RefSeq" id="WP_280322157.1">
    <property type="nucleotide sequence ID" value="NZ_CP118605.1"/>
</dbReference>
<evidence type="ECO:0000256" key="5">
    <source>
        <dbReference type="ARBA" id="ARBA00022837"/>
    </source>
</evidence>
<feature type="domain" description="PilY1 beta-propeller" evidence="8">
    <location>
        <begin position="910"/>
        <end position="1245"/>
    </location>
</feature>
<dbReference type="Proteomes" id="UP001236500">
    <property type="component" value="Chromosome"/>
</dbReference>
<evidence type="ECO:0000256" key="6">
    <source>
        <dbReference type="ARBA" id="ARBA00023263"/>
    </source>
</evidence>
<comment type="similarity">
    <text evidence="2">Belongs to the PilY1 family.</text>
</comment>
<dbReference type="Pfam" id="PF05567">
    <property type="entry name" value="T4P_PilY1"/>
    <property type="match status" value="1"/>
</dbReference>
<keyword evidence="5" id="KW-0106">Calcium</keyword>
<dbReference type="Gene3D" id="2.130.10.10">
    <property type="entry name" value="YVTN repeat-like/Quinoprotein amine dehydrogenase"/>
    <property type="match status" value="1"/>
</dbReference>
<accession>A0ABY8NGY8</accession>
<evidence type="ECO:0000256" key="4">
    <source>
        <dbReference type="ARBA" id="ARBA00022723"/>
    </source>
</evidence>
<dbReference type="EMBL" id="CP118605">
    <property type="protein sequence ID" value="WGL18186.1"/>
    <property type="molecule type" value="Genomic_DNA"/>
</dbReference>